<evidence type="ECO:0000256" key="1">
    <source>
        <dbReference type="ARBA" id="ARBA00005051"/>
    </source>
</evidence>
<evidence type="ECO:0000256" key="7">
    <source>
        <dbReference type="ARBA" id="ARBA00022909"/>
    </source>
</evidence>
<dbReference type="AlphaFoldDB" id="A0A3B0ZH19"/>
<proteinExistence type="predicted"/>
<evidence type="ECO:0000256" key="5">
    <source>
        <dbReference type="ARBA" id="ARBA00022777"/>
    </source>
</evidence>
<keyword evidence="7" id="KW-0289">Folate biosynthesis</keyword>
<comment type="pathway">
    <text evidence="1">Cofactor biosynthesis; tetrahydrofolate biosynthesis; 2-amino-4-hydroxy-6-hydroxymethyl-7,8-dihydropteridine diphosphate from 7,8-dihydroneopterin triphosphate: step 4/4.</text>
</comment>
<evidence type="ECO:0000256" key="4">
    <source>
        <dbReference type="ARBA" id="ARBA00022741"/>
    </source>
</evidence>
<dbReference type="GO" id="GO:0046654">
    <property type="term" value="P:tetrahydrofolate biosynthetic process"/>
    <property type="evidence" value="ECO:0007669"/>
    <property type="project" value="UniProtKB-UniPathway"/>
</dbReference>
<evidence type="ECO:0000256" key="6">
    <source>
        <dbReference type="ARBA" id="ARBA00022840"/>
    </source>
</evidence>
<keyword evidence="6" id="KW-0067">ATP-binding</keyword>
<dbReference type="GO" id="GO:0003848">
    <property type="term" value="F:2-amino-4-hydroxy-6-hydroxymethyldihydropteridine diphosphokinase activity"/>
    <property type="evidence" value="ECO:0007669"/>
    <property type="project" value="UniProtKB-EC"/>
</dbReference>
<dbReference type="InterPro" id="IPR035907">
    <property type="entry name" value="Hppk_sf"/>
</dbReference>
<evidence type="ECO:0000256" key="3">
    <source>
        <dbReference type="ARBA" id="ARBA00022679"/>
    </source>
</evidence>
<dbReference type="PANTHER" id="PTHR43071:SF1">
    <property type="entry name" value="2-AMINO-4-HYDROXY-6-HYDROXYMETHYLDIHYDROPTERIDINE PYROPHOSPHOKINASE"/>
    <property type="match status" value="1"/>
</dbReference>
<dbReference type="GO" id="GO:0016301">
    <property type="term" value="F:kinase activity"/>
    <property type="evidence" value="ECO:0007669"/>
    <property type="project" value="UniProtKB-KW"/>
</dbReference>
<name>A0A3B0ZH19_9ZZZZ</name>
<dbReference type="NCBIfam" id="TIGR01498">
    <property type="entry name" value="folK"/>
    <property type="match status" value="1"/>
</dbReference>
<dbReference type="PANTHER" id="PTHR43071">
    <property type="entry name" value="2-AMINO-4-HYDROXY-6-HYDROXYMETHYLDIHYDROPTERIDINE PYROPHOSPHOKINASE"/>
    <property type="match status" value="1"/>
</dbReference>
<evidence type="ECO:0000313" key="9">
    <source>
        <dbReference type="EMBL" id="VAW92778.1"/>
    </source>
</evidence>
<organism evidence="9">
    <name type="scientific">hydrothermal vent metagenome</name>
    <dbReference type="NCBI Taxonomy" id="652676"/>
    <lineage>
        <taxon>unclassified sequences</taxon>
        <taxon>metagenomes</taxon>
        <taxon>ecological metagenomes</taxon>
    </lineage>
</organism>
<evidence type="ECO:0000259" key="8">
    <source>
        <dbReference type="PROSITE" id="PS00794"/>
    </source>
</evidence>
<keyword evidence="5 9" id="KW-0418">Kinase</keyword>
<dbReference type="GO" id="GO:0046656">
    <property type="term" value="P:folic acid biosynthetic process"/>
    <property type="evidence" value="ECO:0007669"/>
    <property type="project" value="UniProtKB-KW"/>
</dbReference>
<keyword evidence="4" id="KW-0547">Nucleotide-binding</keyword>
<keyword evidence="3 9" id="KW-0808">Transferase</keyword>
<dbReference type="EMBL" id="UOFS01000013">
    <property type="protein sequence ID" value="VAW92778.1"/>
    <property type="molecule type" value="Genomic_DNA"/>
</dbReference>
<dbReference type="GO" id="GO:0005524">
    <property type="term" value="F:ATP binding"/>
    <property type="evidence" value="ECO:0007669"/>
    <property type="project" value="UniProtKB-KW"/>
</dbReference>
<reference evidence="9" key="1">
    <citation type="submission" date="2018-06" db="EMBL/GenBank/DDBJ databases">
        <authorList>
            <person name="Zhirakovskaya E."/>
        </authorList>
    </citation>
    <scope>NUCLEOTIDE SEQUENCE</scope>
</reference>
<gene>
    <name evidence="9" type="ORF">MNBD_GAMMA22-478</name>
</gene>
<evidence type="ECO:0000256" key="2">
    <source>
        <dbReference type="ARBA" id="ARBA00013253"/>
    </source>
</evidence>
<dbReference type="InterPro" id="IPR000550">
    <property type="entry name" value="Hppk"/>
</dbReference>
<dbReference type="PROSITE" id="PS00794">
    <property type="entry name" value="HPPK"/>
    <property type="match status" value="1"/>
</dbReference>
<feature type="domain" description="7,8-dihydro-6-hydroxymethylpterin-pyrophosphokinase" evidence="8">
    <location>
        <begin position="90"/>
        <end position="101"/>
    </location>
</feature>
<sequence length="161" mass="18388">MDRQNIYIGLGSNLNEPRLQITNAINEIKLLENCDFILNSSLYKSPPMGPQDQPDYFNSVLKMSSNLTAIKLLDKLQNIEQQHGRIQKERWGARSLDLDILLYGQQVINSDRLTIPHLGLYIRAFVLYPLYEIEPKLILPNGVALSEQVKALGKQDIEKII</sequence>
<protein>
    <recommendedName>
        <fullName evidence="2">2-amino-4-hydroxy-6-hydroxymethyldihydropteridine diphosphokinase</fullName>
        <ecNumber evidence="2">2.7.6.3</ecNumber>
    </recommendedName>
</protein>
<dbReference type="SUPFAM" id="SSF55083">
    <property type="entry name" value="6-hydroxymethyl-7,8-dihydropterin pyrophosphokinase, HPPK"/>
    <property type="match status" value="1"/>
</dbReference>
<dbReference type="UniPathway" id="UPA00077">
    <property type="reaction ID" value="UER00155"/>
</dbReference>
<dbReference type="EC" id="2.7.6.3" evidence="2"/>
<dbReference type="CDD" id="cd00483">
    <property type="entry name" value="HPPK"/>
    <property type="match status" value="1"/>
</dbReference>
<accession>A0A3B0ZH19</accession>
<dbReference type="Pfam" id="PF01288">
    <property type="entry name" value="HPPK"/>
    <property type="match status" value="1"/>
</dbReference>
<dbReference type="Gene3D" id="3.30.70.560">
    <property type="entry name" value="7,8-Dihydro-6-hydroxymethylpterin-pyrophosphokinase HPPK"/>
    <property type="match status" value="1"/>
</dbReference>